<name>A0ACB9GYC0_CICIN</name>
<dbReference type="Proteomes" id="UP001055811">
    <property type="component" value="Linkage Group LG01"/>
</dbReference>
<reference evidence="1 2" key="2">
    <citation type="journal article" date="2022" name="Mol. Ecol. Resour.">
        <title>The genomes of chicory, endive, great burdock and yacon provide insights into Asteraceae paleo-polyploidization history and plant inulin production.</title>
        <authorList>
            <person name="Fan W."/>
            <person name="Wang S."/>
            <person name="Wang H."/>
            <person name="Wang A."/>
            <person name="Jiang F."/>
            <person name="Liu H."/>
            <person name="Zhao H."/>
            <person name="Xu D."/>
            <person name="Zhang Y."/>
        </authorList>
    </citation>
    <scope>NUCLEOTIDE SEQUENCE [LARGE SCALE GENOMIC DNA]</scope>
    <source>
        <strain evidence="2">cv. Punajuju</strain>
        <tissue evidence="1">Leaves</tissue>
    </source>
</reference>
<proteinExistence type="predicted"/>
<sequence>MKRGSVEACEYGASILYSLAVNDDRKDLIGLFGGIRPLVWLLSKGTKRGRKDAVTTLFNLCLFPCNQERAVREDIVIELMIHLREPQGRMKDEALMLLDMIKSHHDTTPTLNAEDPVVHLVNIVWIGSQMNQEHATSILLHLCSGDPKHIDEAKQLGVERYLVDLTHFGSDGGKQKAKQLLEMISAHTEERKRARTQPNAGSGSGSKSCRARKMPNI</sequence>
<evidence type="ECO:0000313" key="2">
    <source>
        <dbReference type="Proteomes" id="UP001055811"/>
    </source>
</evidence>
<gene>
    <name evidence="1" type="ORF">L2E82_00758</name>
</gene>
<evidence type="ECO:0000313" key="1">
    <source>
        <dbReference type="EMBL" id="KAI3788095.1"/>
    </source>
</evidence>
<reference evidence="2" key="1">
    <citation type="journal article" date="2022" name="Mol. Ecol. Resour.">
        <title>The genomes of chicory, endive, great burdock and yacon provide insights into Asteraceae palaeo-polyploidization history and plant inulin production.</title>
        <authorList>
            <person name="Fan W."/>
            <person name="Wang S."/>
            <person name="Wang H."/>
            <person name="Wang A."/>
            <person name="Jiang F."/>
            <person name="Liu H."/>
            <person name="Zhao H."/>
            <person name="Xu D."/>
            <person name="Zhang Y."/>
        </authorList>
    </citation>
    <scope>NUCLEOTIDE SEQUENCE [LARGE SCALE GENOMIC DNA]</scope>
    <source>
        <strain evidence="2">cv. Punajuju</strain>
    </source>
</reference>
<comment type="caution">
    <text evidence="1">The sequence shown here is derived from an EMBL/GenBank/DDBJ whole genome shotgun (WGS) entry which is preliminary data.</text>
</comment>
<dbReference type="EMBL" id="CM042009">
    <property type="protein sequence ID" value="KAI3788095.1"/>
    <property type="molecule type" value="Genomic_DNA"/>
</dbReference>
<organism evidence="1 2">
    <name type="scientific">Cichorium intybus</name>
    <name type="common">Chicory</name>
    <dbReference type="NCBI Taxonomy" id="13427"/>
    <lineage>
        <taxon>Eukaryota</taxon>
        <taxon>Viridiplantae</taxon>
        <taxon>Streptophyta</taxon>
        <taxon>Embryophyta</taxon>
        <taxon>Tracheophyta</taxon>
        <taxon>Spermatophyta</taxon>
        <taxon>Magnoliopsida</taxon>
        <taxon>eudicotyledons</taxon>
        <taxon>Gunneridae</taxon>
        <taxon>Pentapetalae</taxon>
        <taxon>asterids</taxon>
        <taxon>campanulids</taxon>
        <taxon>Asterales</taxon>
        <taxon>Asteraceae</taxon>
        <taxon>Cichorioideae</taxon>
        <taxon>Cichorieae</taxon>
        <taxon>Cichoriinae</taxon>
        <taxon>Cichorium</taxon>
    </lineage>
</organism>
<keyword evidence="2" id="KW-1185">Reference proteome</keyword>
<accession>A0ACB9GYC0</accession>
<protein>
    <submittedName>
        <fullName evidence="1">Uncharacterized protein</fullName>
    </submittedName>
</protein>